<organism evidence="2 3">
    <name type="scientific">Streptomyces cinnamoneus</name>
    <name type="common">Streptoverticillium cinnamoneum</name>
    <dbReference type="NCBI Taxonomy" id="53446"/>
    <lineage>
        <taxon>Bacteria</taxon>
        <taxon>Bacillati</taxon>
        <taxon>Actinomycetota</taxon>
        <taxon>Actinomycetes</taxon>
        <taxon>Kitasatosporales</taxon>
        <taxon>Streptomycetaceae</taxon>
        <taxon>Streptomyces</taxon>
        <taxon>Streptomyces cinnamoneus group</taxon>
    </lineage>
</organism>
<keyword evidence="3" id="KW-1185">Reference proteome</keyword>
<dbReference type="Proteomes" id="UP000222531">
    <property type="component" value="Unassembled WGS sequence"/>
</dbReference>
<feature type="compositionally biased region" description="Pro residues" evidence="1">
    <location>
        <begin position="70"/>
        <end position="92"/>
    </location>
</feature>
<evidence type="ECO:0000313" key="2">
    <source>
        <dbReference type="EMBL" id="PHQ52504.1"/>
    </source>
</evidence>
<evidence type="ECO:0000313" key="3">
    <source>
        <dbReference type="Proteomes" id="UP000222531"/>
    </source>
</evidence>
<comment type="caution">
    <text evidence="2">The sequence shown here is derived from an EMBL/GenBank/DDBJ whole genome shotgun (WGS) entry which is preliminary data.</text>
</comment>
<name>A0A2G1XML7_STRCJ</name>
<gene>
    <name evidence="2" type="ORF">BLA24_06925</name>
</gene>
<proteinExistence type="predicted"/>
<evidence type="ECO:0000256" key="1">
    <source>
        <dbReference type="SAM" id="MobiDB-lite"/>
    </source>
</evidence>
<reference evidence="2 3" key="1">
    <citation type="journal article" date="2017" name="Biochemistry">
        <title>Identification of the Biosynthetic Pathway for the Antibiotic Bicyclomycin.</title>
        <authorList>
            <person name="Patteson J."/>
            <person name="Cai W."/>
            <person name="Johnson R.A."/>
            <person name="Santa Maria K."/>
            <person name="Li B."/>
        </authorList>
    </citation>
    <scope>NUCLEOTIDE SEQUENCE [LARGE SCALE GENOMIC DNA]</scope>
    <source>
        <strain evidence="2 3">ATCC 21532</strain>
    </source>
</reference>
<dbReference type="AlphaFoldDB" id="A0A2G1XML7"/>
<dbReference type="RefSeq" id="WP_099198283.1">
    <property type="nucleotide sequence ID" value="NZ_JBIRXA010000015.1"/>
</dbReference>
<dbReference type="EMBL" id="NHZO01000081">
    <property type="protein sequence ID" value="PHQ52504.1"/>
    <property type="molecule type" value="Genomic_DNA"/>
</dbReference>
<feature type="region of interest" description="Disordered" evidence="1">
    <location>
        <begin position="66"/>
        <end position="92"/>
    </location>
</feature>
<dbReference type="OrthoDB" id="9976194at2"/>
<protein>
    <submittedName>
        <fullName evidence="2">Uncharacterized protein</fullName>
    </submittedName>
</protein>
<accession>A0A2G1XML7</accession>
<sequence length="92" mass="9452">MADQEDDARPDGALSLEHDEHGVLVLRLGGSGTVIPKSIPVVDGSGKLIAVYAAGPAVVRVAEQDLARMPDPPSAPAPAPPVPDFPAPDPER</sequence>